<keyword evidence="4 10" id="KW-0347">Helicase</keyword>
<dbReference type="InterPro" id="IPR001650">
    <property type="entry name" value="Helicase_C-like"/>
</dbReference>
<dbReference type="PROSITE" id="PS51194">
    <property type="entry name" value="HELICASE_CTER"/>
    <property type="match status" value="1"/>
</dbReference>
<keyword evidence="5" id="KW-0067">ATP-binding</keyword>
<dbReference type="SUPFAM" id="SSF52540">
    <property type="entry name" value="P-loop containing nucleoside triphosphate hydrolases"/>
    <property type="match status" value="1"/>
</dbReference>
<dbReference type="NCBIfam" id="NF008169">
    <property type="entry name" value="PRK10917.2-3"/>
    <property type="match status" value="1"/>
</dbReference>
<dbReference type="Proteomes" id="UP000012012">
    <property type="component" value="Unassembled WGS sequence"/>
</dbReference>
<keyword evidence="1" id="KW-0547">Nucleotide-binding</keyword>
<evidence type="ECO:0000313" key="11">
    <source>
        <dbReference type="Proteomes" id="UP000012012"/>
    </source>
</evidence>
<evidence type="ECO:0000313" key="10">
    <source>
        <dbReference type="EMBL" id="EMG94103.1"/>
    </source>
</evidence>
<evidence type="ECO:0000256" key="3">
    <source>
        <dbReference type="ARBA" id="ARBA00022801"/>
    </source>
</evidence>
<dbReference type="PANTHER" id="PTHR47964">
    <property type="entry name" value="ATP-DEPENDENT DNA HELICASE HOMOLOG RECG, CHLOROPLASTIC"/>
    <property type="match status" value="1"/>
</dbReference>
<dbReference type="InterPro" id="IPR014001">
    <property type="entry name" value="Helicase_ATP-bd"/>
</dbReference>
<keyword evidence="6" id="KW-0238">DNA-binding</keyword>
<evidence type="ECO:0000256" key="2">
    <source>
        <dbReference type="ARBA" id="ARBA00022763"/>
    </source>
</evidence>
<evidence type="ECO:0000256" key="6">
    <source>
        <dbReference type="ARBA" id="ARBA00023125"/>
    </source>
</evidence>
<dbReference type="AlphaFoldDB" id="A0AAV3IDW2"/>
<evidence type="ECO:0000259" key="8">
    <source>
        <dbReference type="PROSITE" id="PS51192"/>
    </source>
</evidence>
<comment type="caution">
    <text evidence="10">The sequence shown here is derived from an EMBL/GenBank/DDBJ whole genome shotgun (WGS) entry which is preliminary data.</text>
</comment>
<dbReference type="PROSITE" id="PS51192">
    <property type="entry name" value="HELICASE_ATP_BIND_1"/>
    <property type="match status" value="1"/>
</dbReference>
<keyword evidence="2" id="KW-0227">DNA damage</keyword>
<evidence type="ECO:0000256" key="7">
    <source>
        <dbReference type="ARBA" id="ARBA00023204"/>
    </source>
</evidence>
<dbReference type="GO" id="GO:0005524">
    <property type="term" value="F:ATP binding"/>
    <property type="evidence" value="ECO:0007669"/>
    <property type="project" value="UniProtKB-KW"/>
</dbReference>
<dbReference type="Pfam" id="PF00271">
    <property type="entry name" value="Helicase_C"/>
    <property type="match status" value="1"/>
</dbReference>
<dbReference type="SMART" id="SM00487">
    <property type="entry name" value="DEXDc"/>
    <property type="match status" value="1"/>
</dbReference>
<organism evidence="10 11">
    <name type="scientific">Helicobacter pylori GAM120Ai</name>
    <dbReference type="NCBI Taxonomy" id="1159029"/>
    <lineage>
        <taxon>Bacteria</taxon>
        <taxon>Pseudomonadati</taxon>
        <taxon>Campylobacterota</taxon>
        <taxon>Epsilonproteobacteria</taxon>
        <taxon>Campylobacterales</taxon>
        <taxon>Helicobacteraceae</taxon>
        <taxon>Helicobacter</taxon>
    </lineage>
</organism>
<evidence type="ECO:0000256" key="5">
    <source>
        <dbReference type="ARBA" id="ARBA00022840"/>
    </source>
</evidence>
<name>A0AAV3IDW2_HELPX</name>
<dbReference type="PANTHER" id="PTHR47964:SF1">
    <property type="entry name" value="ATP-DEPENDENT DNA HELICASE HOMOLOG RECG, CHLOROPLASTIC"/>
    <property type="match status" value="1"/>
</dbReference>
<keyword evidence="7" id="KW-0234">DNA repair</keyword>
<feature type="domain" description="Helicase C-terminal" evidence="9">
    <location>
        <begin position="427"/>
        <end position="583"/>
    </location>
</feature>
<feature type="domain" description="Helicase ATP-binding" evidence="8">
    <location>
        <begin position="251"/>
        <end position="409"/>
    </location>
</feature>
<dbReference type="Pfam" id="PF00270">
    <property type="entry name" value="DEAD"/>
    <property type="match status" value="1"/>
</dbReference>
<dbReference type="GO" id="GO:0006281">
    <property type="term" value="P:DNA repair"/>
    <property type="evidence" value="ECO:0007669"/>
    <property type="project" value="UniProtKB-KW"/>
</dbReference>
<dbReference type="GO" id="GO:0003677">
    <property type="term" value="F:DNA binding"/>
    <property type="evidence" value="ECO:0007669"/>
    <property type="project" value="UniProtKB-KW"/>
</dbReference>
<protein>
    <submittedName>
        <fullName evidence="10">ATP-dependent DNA helicase RecG</fullName>
    </submittedName>
</protein>
<dbReference type="InterPro" id="IPR027417">
    <property type="entry name" value="P-loop_NTPase"/>
</dbReference>
<accession>A0AAV3IDW2</accession>
<dbReference type="EMBL" id="APDF01000063">
    <property type="protein sequence ID" value="EMG94103.1"/>
    <property type="molecule type" value="Genomic_DNA"/>
</dbReference>
<dbReference type="InterPro" id="IPR047112">
    <property type="entry name" value="RecG/Mfd"/>
</dbReference>
<dbReference type="Gene3D" id="3.40.50.300">
    <property type="entry name" value="P-loop containing nucleotide triphosphate hydrolases"/>
    <property type="match status" value="2"/>
</dbReference>
<dbReference type="GO" id="GO:0003678">
    <property type="term" value="F:DNA helicase activity"/>
    <property type="evidence" value="ECO:0007669"/>
    <property type="project" value="TreeGrafter"/>
</dbReference>
<reference evidence="10 11" key="1">
    <citation type="submission" date="2012-11" db="EMBL/GenBank/DDBJ databases">
        <authorList>
            <person name="Weinstock G."/>
            <person name="Sodergren E."/>
            <person name="Lobos E.A."/>
            <person name="Fulton L."/>
            <person name="Fulton R."/>
            <person name="Courtney L."/>
            <person name="Fronick C."/>
            <person name="O'Laughlin M."/>
            <person name="Godfrey J."/>
            <person name="Wilson R.M."/>
            <person name="Miner T."/>
            <person name="Farmer C."/>
            <person name="Delehaunty K."/>
            <person name="Cordes M."/>
            <person name="Minx P."/>
            <person name="Tomlinson C."/>
            <person name="Chen J."/>
            <person name="Wollam A."/>
            <person name="Pepin K.H."/>
            <person name="Bhonagiri V."/>
            <person name="Zhang X."/>
            <person name="Suruliraj S."/>
            <person name="Antonio M."/>
            <person name="Secka O."/>
            <person name="Thomas J."/>
            <person name="Warren W."/>
            <person name="Mitreva M."/>
            <person name="Mardis E.R."/>
            <person name="Wilson R.K."/>
        </authorList>
    </citation>
    <scope>NUCLEOTIDE SEQUENCE [LARGE SCALE GENOMIC DNA]</scope>
    <source>
        <strain evidence="10 11">GAM120Ai</strain>
    </source>
</reference>
<gene>
    <name evidence="10" type="ORF">HMPREF1401_01450</name>
</gene>
<keyword evidence="3" id="KW-0378">Hydrolase</keyword>
<evidence type="ECO:0000259" key="9">
    <source>
        <dbReference type="PROSITE" id="PS51194"/>
    </source>
</evidence>
<dbReference type="InterPro" id="IPR011545">
    <property type="entry name" value="DEAD/DEAH_box_helicase_dom"/>
</dbReference>
<proteinExistence type="predicted"/>
<dbReference type="GO" id="GO:0016787">
    <property type="term" value="F:hydrolase activity"/>
    <property type="evidence" value="ECO:0007669"/>
    <property type="project" value="UniProtKB-KW"/>
</dbReference>
<evidence type="ECO:0000256" key="1">
    <source>
        <dbReference type="ARBA" id="ARBA00022741"/>
    </source>
</evidence>
<evidence type="ECO:0000256" key="4">
    <source>
        <dbReference type="ARBA" id="ARBA00022806"/>
    </source>
</evidence>
<dbReference type="SMART" id="SM00490">
    <property type="entry name" value="HELICc"/>
    <property type="match status" value="1"/>
</dbReference>
<sequence length="628" mass="72050">MTKNKLQETDDLLKTLNVKSLLEALLVYTPKGYKDLSLLERFETGLSGVLEVGILEKRSYAKVLKIFAYSKRFYKNLELVFFNYSAFYYNQFKTGESLFIYGKLEQSSFNQAYIINTPKILTEFGKISLIFKKVKNHKKIQENLQKLLSLENLKKEGVKENIARLLLEIFFPTPHFVKDFETNKNFPSQHLNALKYIEMLFYMKNLDRKKLQFNAKIACPNNSERLDNFIASLPFKLTRDQQNAIKEIQSDLTSPIACKRLIIGDVGCGKTMVILASMVLAYPNKTLLMAPTSILAKQLYNEALKFLPPYFEVELLLGGSHKKRSNHLFEKITHVVIGTQALLFDKRDLNEFALVITDEQHRFGTKQRYQLEKMASSKGNKPHSLQFSATPIPRTLALAKSAFVKTTMIREIPYPKEIETLVLHKRDFKIVMEKISEEIAKNHQVIVVYPLVNESEKIPYLSLSEGASFWQKRFKNVYTTSGQDKNKEEVIEEFRELGSILLATTLIEVGISLPRLSVMVILAPERLGLATLHQLRGRVSRNGLKGYCFLCTIQEENERLEKFADELDGFKIAELDLQYRKSGDLLQGGEQSGNSFEYIDLARDENIIAEVKQDFLKNASVSQGTFEN</sequence>